<dbReference type="Proteomes" id="UP000515550">
    <property type="component" value="Chromosome PVBDA_11"/>
</dbReference>
<dbReference type="VEuPathDB" id="PlasmoDB:PVBDA_1104880"/>
<keyword evidence="1" id="KW-1133">Transmembrane helix</keyword>
<accession>A0A6V7SDX2</accession>
<dbReference type="AlphaFoldDB" id="A0A6V7SDX2"/>
<sequence>MAKYNIENVYKAIITINDYFFENKQGQLIVPNNNRSIHDYCHYGSNTGKGNCSGYFEMAGSGVIHLIKKLKDTHNLEYEQLAEYAILWLSYKLNIYTKNNTPKLNDFYTKYIETNKHYNEKINGDGPTYKAIIDKKKNLMYTNDVYYLNHPFSLLCNLYKMINEGYTYCNFYLGYANLFADSFKKRNEHSNNKEGSLYNKILSTLSDDYTNVKNIYHSKKCTSFPSIPEIKHKKRPVENSVKGSLESSANGSEQILGYTPEGTSSNSSISTTLIPGLSVVSVIPVFLGIAYKYSLFGVDKLFQRQYIKNKLKKVKKKMKLNI</sequence>
<protein>
    <submittedName>
        <fullName evidence="2">CIR protein PIR protein</fullName>
    </submittedName>
</protein>
<evidence type="ECO:0000256" key="1">
    <source>
        <dbReference type="SAM" id="Phobius"/>
    </source>
</evidence>
<evidence type="ECO:0000313" key="3">
    <source>
        <dbReference type="Proteomes" id="UP000515550"/>
    </source>
</evidence>
<reference evidence="2 3" key="1">
    <citation type="submission" date="2020-08" db="EMBL/GenBank/DDBJ databases">
        <authorList>
            <person name="Ramaprasad A."/>
        </authorList>
    </citation>
    <scope>NUCLEOTIDE SEQUENCE [LARGE SCALE GENOMIC DNA]</scope>
</reference>
<dbReference type="EMBL" id="LR865389">
    <property type="protein sequence ID" value="CAD2096462.1"/>
    <property type="molecule type" value="Genomic_DNA"/>
</dbReference>
<dbReference type="NCBIfam" id="TIGR01590">
    <property type="entry name" value="yir-bir-cir_Pla"/>
    <property type="match status" value="1"/>
</dbReference>
<gene>
    <name evidence="2" type="ORF">PVBDA_1104880</name>
</gene>
<organism evidence="2 3">
    <name type="scientific">Plasmodium vinckei brucechwatti</name>
    <dbReference type="NCBI Taxonomy" id="119398"/>
    <lineage>
        <taxon>Eukaryota</taxon>
        <taxon>Sar</taxon>
        <taxon>Alveolata</taxon>
        <taxon>Apicomplexa</taxon>
        <taxon>Aconoidasida</taxon>
        <taxon>Haemosporida</taxon>
        <taxon>Plasmodiidae</taxon>
        <taxon>Plasmodium</taxon>
        <taxon>Plasmodium (Vinckeia)</taxon>
    </lineage>
</organism>
<feature type="transmembrane region" description="Helical" evidence="1">
    <location>
        <begin position="273"/>
        <end position="294"/>
    </location>
</feature>
<dbReference type="InterPro" id="IPR006477">
    <property type="entry name" value="Yir_bir_cir"/>
</dbReference>
<evidence type="ECO:0000313" key="2">
    <source>
        <dbReference type="EMBL" id="CAD2096462.1"/>
    </source>
</evidence>
<keyword evidence="1" id="KW-0472">Membrane</keyword>
<dbReference type="Pfam" id="PF06022">
    <property type="entry name" value="Cir_Bir_Yir"/>
    <property type="match status" value="1"/>
</dbReference>
<keyword evidence="1" id="KW-0812">Transmembrane</keyword>
<name>A0A6V7SDX2_PLAVN</name>
<proteinExistence type="predicted"/>